<accession>A0A9P3FWY9</accession>
<dbReference type="EMBL" id="BPQB01000001">
    <property type="protein sequence ID" value="GJE84622.1"/>
    <property type="molecule type" value="Genomic_DNA"/>
</dbReference>
<dbReference type="Proteomes" id="UP000703269">
    <property type="component" value="Unassembled WGS sequence"/>
</dbReference>
<dbReference type="AlphaFoldDB" id="A0A9P3FWY9"/>
<protein>
    <submittedName>
        <fullName evidence="1">Uncharacterized protein</fullName>
    </submittedName>
</protein>
<comment type="caution">
    <text evidence="1">The sequence shown here is derived from an EMBL/GenBank/DDBJ whole genome shotgun (WGS) entry which is preliminary data.</text>
</comment>
<gene>
    <name evidence="1" type="ORF">PsYK624_006980</name>
</gene>
<reference evidence="1 2" key="1">
    <citation type="submission" date="2021-08" db="EMBL/GenBank/DDBJ databases">
        <title>Draft Genome Sequence of Phanerochaete sordida strain YK-624.</title>
        <authorList>
            <person name="Mori T."/>
            <person name="Dohra H."/>
            <person name="Suzuki T."/>
            <person name="Kawagishi H."/>
            <person name="Hirai H."/>
        </authorList>
    </citation>
    <scope>NUCLEOTIDE SEQUENCE [LARGE SCALE GENOMIC DNA]</scope>
    <source>
        <strain evidence="1 2">YK-624</strain>
    </source>
</reference>
<name>A0A9P3FWY9_9APHY</name>
<evidence type="ECO:0000313" key="1">
    <source>
        <dbReference type="EMBL" id="GJE84622.1"/>
    </source>
</evidence>
<sequence length="80" mass="9000">MILLATYTTAHLDEALEKGGPAVLQGSRSRVQYTRTTSRIMHHMASVARRPRPLLAMRGTRKGPHTRTHLRLLQLQLSGE</sequence>
<organism evidence="1 2">
    <name type="scientific">Phanerochaete sordida</name>
    <dbReference type="NCBI Taxonomy" id="48140"/>
    <lineage>
        <taxon>Eukaryota</taxon>
        <taxon>Fungi</taxon>
        <taxon>Dikarya</taxon>
        <taxon>Basidiomycota</taxon>
        <taxon>Agaricomycotina</taxon>
        <taxon>Agaricomycetes</taxon>
        <taxon>Polyporales</taxon>
        <taxon>Phanerochaetaceae</taxon>
        <taxon>Phanerochaete</taxon>
    </lineage>
</organism>
<evidence type="ECO:0000313" key="2">
    <source>
        <dbReference type="Proteomes" id="UP000703269"/>
    </source>
</evidence>
<keyword evidence="2" id="KW-1185">Reference proteome</keyword>
<proteinExistence type="predicted"/>